<gene>
    <name evidence="1" type="ORF">NXC12_PD00006</name>
</gene>
<geneLocation type="plasmid" evidence="2">
    <name>pretnxc12d</name>
</geneLocation>
<dbReference type="EMBL" id="CP020910">
    <property type="protein sequence ID" value="ARQ13119.1"/>
    <property type="molecule type" value="Genomic_DNA"/>
</dbReference>
<evidence type="ECO:0000313" key="1">
    <source>
        <dbReference type="EMBL" id="ARQ13119.1"/>
    </source>
</evidence>
<dbReference type="Proteomes" id="UP000194159">
    <property type="component" value="Plasmid pRetNXC12d"/>
</dbReference>
<protein>
    <submittedName>
        <fullName evidence="1">Uncharacterized protein</fullName>
    </submittedName>
</protein>
<sequence length="112" mass="13074">METGVFFLEGDNKGRFVFGIPEHLREWRTLLPADEIWCGDEDCCPRMEIEDEILTYYLVPLGRLLRVATRDKDLAINRDRLIFEVAKLANRAFENSMEAFAYSRQQEKTTPA</sequence>
<keyword evidence="1" id="KW-0614">Plasmid</keyword>
<accession>A0AAN1BL03</accession>
<name>A0AAN1BL03_RHIET</name>
<organism evidence="1 2">
    <name type="scientific">Rhizobium etli</name>
    <dbReference type="NCBI Taxonomy" id="29449"/>
    <lineage>
        <taxon>Bacteria</taxon>
        <taxon>Pseudomonadati</taxon>
        <taxon>Pseudomonadota</taxon>
        <taxon>Alphaproteobacteria</taxon>
        <taxon>Hyphomicrobiales</taxon>
        <taxon>Rhizobiaceae</taxon>
        <taxon>Rhizobium/Agrobacterium group</taxon>
        <taxon>Rhizobium</taxon>
    </lineage>
</organism>
<evidence type="ECO:0000313" key="2">
    <source>
        <dbReference type="Proteomes" id="UP000194159"/>
    </source>
</evidence>
<proteinExistence type="predicted"/>
<dbReference type="RefSeq" id="WP_086083684.1">
    <property type="nucleotide sequence ID" value="NZ_CP020910.1"/>
</dbReference>
<dbReference type="AlphaFoldDB" id="A0AAN1BL03"/>
<reference evidence="1 2" key="1">
    <citation type="submission" date="2017-04" db="EMBL/GenBank/DDBJ databases">
        <title>Complete genome sequences of Rhizobium genomic linages associated to common bean (phaseolus vulgaris).</title>
        <authorList>
            <person name="Santamaria R.I."/>
            <person name="Bustos P."/>
            <person name="Perez-Carrascal O."/>
            <person name="Martinez-Flores I."/>
            <person name="Juarez S."/>
            <person name="Lozano L."/>
            <person name="Miranda F."/>
            <person name="Vinuesa P."/>
            <person name="Martinez-Romero E."/>
            <person name="Cevallos M.A."/>
            <person name="Romero D."/>
            <person name="Davila G."/>
            <person name="Gonzalez V."/>
        </authorList>
    </citation>
    <scope>NUCLEOTIDE SEQUENCE [LARGE SCALE GENOMIC DNA]</scope>
    <source>
        <strain evidence="1 2">NXC12</strain>
        <plasmid evidence="2">pretnxc12d</plasmid>
    </source>
</reference>